<comment type="similarity">
    <text evidence="1">Belongs to the RutC family.</text>
</comment>
<accession>A0A1B1U5T4</accession>
<dbReference type="AlphaFoldDB" id="A0A1B1U5T4"/>
<dbReference type="GO" id="GO:0005829">
    <property type="term" value="C:cytosol"/>
    <property type="evidence" value="ECO:0007669"/>
    <property type="project" value="TreeGrafter"/>
</dbReference>
<dbReference type="PANTHER" id="PTHR11803">
    <property type="entry name" value="2-IMINOBUTANOATE/2-IMINOPROPANOATE DEAMINASE RIDA"/>
    <property type="match status" value="1"/>
</dbReference>
<keyword evidence="3" id="KW-1185">Reference proteome</keyword>
<dbReference type="NCBIfam" id="TIGR00004">
    <property type="entry name" value="Rid family detoxifying hydrolase"/>
    <property type="match status" value="1"/>
</dbReference>
<name>A0A1B1U5T4_9HELI</name>
<evidence type="ECO:0000313" key="2">
    <source>
        <dbReference type="EMBL" id="ANV98110.1"/>
    </source>
</evidence>
<dbReference type="EMBL" id="CP016503">
    <property type="protein sequence ID" value="ANV98110.1"/>
    <property type="molecule type" value="Genomic_DNA"/>
</dbReference>
<dbReference type="InterPro" id="IPR006056">
    <property type="entry name" value="RidA"/>
</dbReference>
<dbReference type="RefSeq" id="WP_066340344.1">
    <property type="nucleotide sequence ID" value="NZ_CP016503.1"/>
</dbReference>
<proteinExistence type="inferred from homology"/>
<sequence length="120" mass="13636">MSYPKAIGPYSTYREYNNLIFVSGQLPLNPDTMQLVSDEIKEQTRQSILNIQAILQELNLDLRHIIKTTIFLADIADFEAMNEIYQEYFSAPYPARSAIAVKDLPKGAKVEIEVVVGREV</sequence>
<reference evidence="3" key="1">
    <citation type="submission" date="2016-07" db="EMBL/GenBank/DDBJ databases">
        <authorList>
            <person name="Florea S."/>
            <person name="Webb J.S."/>
            <person name="Jaromczyk J."/>
            <person name="Schardl C.L."/>
        </authorList>
    </citation>
    <scope>NUCLEOTIDE SEQUENCE [LARGE SCALE GENOMIC DNA]</scope>
    <source>
        <strain evidence="3">MIT 01-6242</strain>
    </source>
</reference>
<dbReference type="GO" id="GO:0019239">
    <property type="term" value="F:deaminase activity"/>
    <property type="evidence" value="ECO:0007669"/>
    <property type="project" value="TreeGrafter"/>
</dbReference>
<evidence type="ECO:0000313" key="3">
    <source>
        <dbReference type="Proteomes" id="UP000092884"/>
    </source>
</evidence>
<protein>
    <submittedName>
        <fullName evidence="2">Reactive intermediate/imine deaminase</fullName>
    </submittedName>
</protein>
<dbReference type="InterPro" id="IPR006175">
    <property type="entry name" value="YjgF/YER057c/UK114"/>
</dbReference>
<dbReference type="Pfam" id="PF01042">
    <property type="entry name" value="Ribonuc_L-PSP"/>
    <property type="match status" value="1"/>
</dbReference>
<dbReference type="KEGG" id="het:BBW65_04525"/>
<dbReference type="FunFam" id="3.30.1330.40:FF:000001">
    <property type="entry name" value="L-PSP family endoribonuclease"/>
    <property type="match status" value="1"/>
</dbReference>
<dbReference type="STRING" id="222136.BBW65_04525"/>
<dbReference type="Gene3D" id="3.30.1330.40">
    <property type="entry name" value="RutC-like"/>
    <property type="match status" value="1"/>
</dbReference>
<evidence type="ECO:0000256" key="1">
    <source>
        <dbReference type="ARBA" id="ARBA00010552"/>
    </source>
</evidence>
<dbReference type="PROSITE" id="PS01094">
    <property type="entry name" value="UPF0076"/>
    <property type="match status" value="1"/>
</dbReference>
<dbReference type="PANTHER" id="PTHR11803:SF39">
    <property type="entry name" value="2-IMINOBUTANOATE_2-IMINOPROPANOATE DEAMINASE"/>
    <property type="match status" value="1"/>
</dbReference>
<organism evidence="2 3">
    <name type="scientific">Helicobacter enhydrae</name>
    <dbReference type="NCBI Taxonomy" id="222136"/>
    <lineage>
        <taxon>Bacteria</taxon>
        <taxon>Pseudomonadati</taxon>
        <taxon>Campylobacterota</taxon>
        <taxon>Epsilonproteobacteria</taxon>
        <taxon>Campylobacterales</taxon>
        <taxon>Helicobacteraceae</taxon>
        <taxon>Helicobacter</taxon>
    </lineage>
</organism>
<gene>
    <name evidence="2" type="ORF">BBW65_04525</name>
</gene>
<dbReference type="Proteomes" id="UP000092884">
    <property type="component" value="Chromosome"/>
</dbReference>
<dbReference type="OrthoDB" id="9808943at2"/>
<dbReference type="InterPro" id="IPR019897">
    <property type="entry name" value="RidA_CS"/>
</dbReference>
<dbReference type="SUPFAM" id="SSF55298">
    <property type="entry name" value="YjgF-like"/>
    <property type="match status" value="1"/>
</dbReference>
<dbReference type="InterPro" id="IPR035959">
    <property type="entry name" value="RutC-like_sf"/>
</dbReference>
<dbReference type="CDD" id="cd00448">
    <property type="entry name" value="YjgF_YER057c_UK114_family"/>
    <property type="match status" value="1"/>
</dbReference>